<sequence length="107" mass="12144">MNVDEKQLSDLIINQLKKQSLIGSDQNITVIYNAESKDVLYTVTEVAELIKSNQSYVYDLIKAGLLPALKLGSMKITRKDLLAFLDKYKGHDLADPYNIKVLDKRNE</sequence>
<evidence type="ECO:0000313" key="2">
    <source>
        <dbReference type="EMBL" id="KAB3534445.1"/>
    </source>
</evidence>
<dbReference type="NCBIfam" id="TIGR01764">
    <property type="entry name" value="excise"/>
    <property type="match status" value="1"/>
</dbReference>
<dbReference type="InterPro" id="IPR010093">
    <property type="entry name" value="SinI_DNA-bd"/>
</dbReference>
<name>A0A6I0F7U3_9FIRM</name>
<dbReference type="OrthoDB" id="2083128at2"/>
<proteinExistence type="predicted"/>
<comment type="caution">
    <text evidence="2">The sequence shown here is derived from an EMBL/GenBank/DDBJ whole genome shotgun (WGS) entry which is preliminary data.</text>
</comment>
<organism evidence="2 3">
    <name type="scientific">Alkaliphilus pronyensis</name>
    <dbReference type="NCBI Taxonomy" id="1482732"/>
    <lineage>
        <taxon>Bacteria</taxon>
        <taxon>Bacillati</taxon>
        <taxon>Bacillota</taxon>
        <taxon>Clostridia</taxon>
        <taxon>Peptostreptococcales</taxon>
        <taxon>Natronincolaceae</taxon>
        <taxon>Alkaliphilus</taxon>
    </lineage>
</organism>
<dbReference type="Proteomes" id="UP000432715">
    <property type="component" value="Unassembled WGS sequence"/>
</dbReference>
<dbReference type="GO" id="GO:0003677">
    <property type="term" value="F:DNA binding"/>
    <property type="evidence" value="ECO:0007669"/>
    <property type="project" value="InterPro"/>
</dbReference>
<dbReference type="Pfam" id="PF12728">
    <property type="entry name" value="HTH_17"/>
    <property type="match status" value="1"/>
</dbReference>
<feature type="domain" description="Helix-turn-helix" evidence="1">
    <location>
        <begin position="40"/>
        <end position="87"/>
    </location>
</feature>
<evidence type="ECO:0000313" key="3">
    <source>
        <dbReference type="Proteomes" id="UP000432715"/>
    </source>
</evidence>
<protein>
    <submittedName>
        <fullName evidence="2">Helix-turn-helix domain-containing protein</fullName>
    </submittedName>
</protein>
<dbReference type="AlphaFoldDB" id="A0A6I0F7U3"/>
<evidence type="ECO:0000259" key="1">
    <source>
        <dbReference type="Pfam" id="PF12728"/>
    </source>
</evidence>
<reference evidence="2 3" key="1">
    <citation type="submission" date="2019-10" db="EMBL/GenBank/DDBJ databases">
        <title>Alkaliphilus serpentinus sp. nov. and Alkaliphilus pronyensis sp. nov., two novel anaerobic alkaliphilic species isolated from the serpentinized-hosted hydrothermal field of the Prony Bay (New Caledonia).</title>
        <authorList>
            <person name="Postec A."/>
        </authorList>
    </citation>
    <scope>NUCLEOTIDE SEQUENCE [LARGE SCALE GENOMIC DNA]</scope>
    <source>
        <strain evidence="2 3">LacV</strain>
    </source>
</reference>
<dbReference type="InterPro" id="IPR041657">
    <property type="entry name" value="HTH_17"/>
</dbReference>
<keyword evidence="3" id="KW-1185">Reference proteome</keyword>
<dbReference type="EMBL" id="WBZC01000028">
    <property type="protein sequence ID" value="KAB3534445.1"/>
    <property type="molecule type" value="Genomic_DNA"/>
</dbReference>
<gene>
    <name evidence="2" type="ORF">F8154_08950</name>
</gene>
<accession>A0A6I0F7U3</accession>